<dbReference type="STRING" id="9365.ENSEEUP00000011619"/>
<keyword evidence="2" id="KW-1185">Reference proteome</keyword>
<dbReference type="Proteomes" id="UP001652624">
    <property type="component" value="Chromosome 2"/>
</dbReference>
<dbReference type="GeneID" id="103121681"/>
<dbReference type="RefSeq" id="XP_007532271.2">
    <property type="nucleotide sequence ID" value="XM_007532209.3"/>
</dbReference>
<dbReference type="GO" id="GO:0009303">
    <property type="term" value="P:rRNA transcription"/>
    <property type="evidence" value="ECO:0007669"/>
    <property type="project" value="UniProtKB-ARBA"/>
</dbReference>
<organism evidence="2 3">
    <name type="scientific">Erinaceus europaeus</name>
    <name type="common">Western European hedgehog</name>
    <dbReference type="NCBI Taxonomy" id="9365"/>
    <lineage>
        <taxon>Eukaryota</taxon>
        <taxon>Metazoa</taxon>
        <taxon>Chordata</taxon>
        <taxon>Craniata</taxon>
        <taxon>Vertebrata</taxon>
        <taxon>Euteleostomi</taxon>
        <taxon>Mammalia</taxon>
        <taxon>Eutheria</taxon>
        <taxon>Laurasiatheria</taxon>
        <taxon>Eulipotyphla</taxon>
        <taxon>Erinaceidae</taxon>
        <taxon>Erinaceinae</taxon>
        <taxon>Erinaceus</taxon>
    </lineage>
</organism>
<dbReference type="AlphaFoldDB" id="A0A1S3AB68"/>
<dbReference type="GO" id="GO:0005736">
    <property type="term" value="C:RNA polymerase I complex"/>
    <property type="evidence" value="ECO:0007669"/>
    <property type="project" value="TreeGrafter"/>
</dbReference>
<name>A0A1S3AB68_ERIEU</name>
<dbReference type="PANTHER" id="PTHR15484">
    <property type="entry name" value="DNA-DIRECTED RNA POLYMERASE I SUBUNIT RPA34"/>
    <property type="match status" value="1"/>
</dbReference>
<dbReference type="Pfam" id="PF08208">
    <property type="entry name" value="RNA_polI_A34"/>
    <property type="match status" value="1"/>
</dbReference>
<evidence type="ECO:0000256" key="1">
    <source>
        <dbReference type="SAM" id="MobiDB-lite"/>
    </source>
</evidence>
<keyword evidence="3" id="KW-0240">DNA-directed RNA polymerase</keyword>
<dbReference type="GO" id="GO:0003723">
    <property type="term" value="F:RNA binding"/>
    <property type="evidence" value="ECO:0007669"/>
    <property type="project" value="TreeGrafter"/>
</dbReference>
<proteinExistence type="predicted"/>
<feature type="region of interest" description="Disordered" evidence="1">
    <location>
        <begin position="236"/>
        <end position="264"/>
    </location>
</feature>
<dbReference type="Gene3D" id="6.20.250.70">
    <property type="match status" value="1"/>
</dbReference>
<reference evidence="3" key="2">
    <citation type="submission" date="2025-08" db="UniProtKB">
        <authorList>
            <consortium name="RefSeq"/>
        </authorList>
    </citation>
    <scope>IDENTIFICATION</scope>
</reference>
<keyword evidence="3" id="KW-0804">Transcription</keyword>
<dbReference type="InterPro" id="IPR013240">
    <property type="entry name" value="DNA-dir_RNA_pol1_su_RPA34"/>
</dbReference>
<feature type="region of interest" description="Disordered" evidence="1">
    <location>
        <begin position="321"/>
        <end position="515"/>
    </location>
</feature>
<dbReference type="OrthoDB" id="10071093at2759"/>
<evidence type="ECO:0000313" key="2">
    <source>
        <dbReference type="Proteomes" id="UP001652624"/>
    </source>
</evidence>
<reference evidence="2" key="1">
    <citation type="submission" date="2025-05" db="UniProtKB">
        <authorList>
            <consortium name="RefSeq"/>
        </authorList>
    </citation>
    <scope>NUCLEOTIDE SEQUENCE [LARGE SCALE GENOMIC DNA]</scope>
</reference>
<gene>
    <name evidence="3" type="primary">POLR1G</name>
</gene>
<accession>A0A1S3AB68</accession>
<protein>
    <submittedName>
        <fullName evidence="3">DNA-directed RNA polymerase I subunit RPA34</fullName>
    </submittedName>
</protein>
<sequence length="515" mass="55382">MAGAPAGVAARFSCPPNFTVTPPASSPARLSLEALTGPDTELWLIQAPSDFSPDCLNGRLVPLSGSQVVKGKSAGKRHRYRVLGSSGAPAREATLLAPSAEAGGGLVCAPAPQGSLRILDGPQGPLSGTPLQSIPMSPPPQIPPGLRPRFCAFGGSPPVTGPLAASALRSPALVKRKKRRHVPEASVPQAAVDGPGTLDTALEPPEMSERKKKKKRQQLSALEVVEPVAREPEADMLEPLGGLLPSTTKRKKKKPKEADPVEPEIEALEPEQMVKLEMVVKTEPLEEIVLSPKKKKKQKGAEEVIVEEMIVESQLQVKMEPQEEAIPLPSSNKKKERGLRVMTEPGTVTLKPETSPMELRGEMMEPVSESQAEAALGPTKKRRKKEKEQNTAMESGIEEMEPRGEVAGPELSDVRESGGILAVTKKKKRKERGHTVTEPQGEGMQLELQDHGEPEAAPALGASKRRDRDRGQKSAAPETAPQEEVPESLLTPESGEVAPTKLEKKRKKQPRQDPR</sequence>
<evidence type="ECO:0000313" key="3">
    <source>
        <dbReference type="RefSeq" id="XP_007532271.2"/>
    </source>
</evidence>
<dbReference type="eggNOG" id="ENOG502S2W3">
    <property type="taxonomic scope" value="Eukaryota"/>
</dbReference>
<dbReference type="GO" id="GO:0006360">
    <property type="term" value="P:transcription by RNA polymerase I"/>
    <property type="evidence" value="ECO:0007669"/>
    <property type="project" value="InterPro"/>
</dbReference>
<feature type="region of interest" description="Disordered" evidence="1">
    <location>
        <begin position="174"/>
        <end position="220"/>
    </location>
</feature>
<dbReference type="PANTHER" id="PTHR15484:SF8">
    <property type="entry name" value="DNA-DIRECTED RNA POLYMERASE I SUBUNIT RPA34"/>
    <property type="match status" value="1"/>
</dbReference>